<dbReference type="InterPro" id="IPR023606">
    <property type="entry name" value="CoA-Trfase_III_dom_1_sf"/>
</dbReference>
<name>A0A149US26_9PROT</name>
<evidence type="ECO:0000313" key="4">
    <source>
        <dbReference type="EMBL" id="KXV70801.1"/>
    </source>
</evidence>
<keyword evidence="1 3" id="KW-0808">Transferase</keyword>
<dbReference type="PANTHER" id="PTHR48207">
    <property type="entry name" value="SUCCINATE--HYDROXYMETHYLGLUTARATE COA-TRANSFERASE"/>
    <property type="match status" value="1"/>
</dbReference>
<dbReference type="NCBIfam" id="TIGR03253">
    <property type="entry name" value="oxalate_frc"/>
    <property type="match status" value="1"/>
</dbReference>
<dbReference type="Pfam" id="PF02515">
    <property type="entry name" value="CoA_transf_3"/>
    <property type="match status" value="1"/>
</dbReference>
<accession>A0A149US26</accession>
<comment type="caution">
    <text evidence="3">Lacks conserved residue(s) required for the propagation of feature annotation.</text>
</comment>
<dbReference type="HAMAP" id="MF_00742">
    <property type="entry name" value="Formyl_CoA_transfer"/>
    <property type="match status" value="1"/>
</dbReference>
<sequence>MSTTSENPKPLDGIKVIDFGGVQSVPSAAQLLAWYGADVIKIERVGVGDITRNQLRDIPDADALYFTMLNCNKRSVELNTKTPEGKAIFEKCIKWADILLENFRPGAMERMGFTWEYLQQLNPRLIYGTVKGFGENSPLAGVSAYENVAQCAGGATSTTGYWNGAPLVDGQAPGNNNGPLVSAAALGDSNTGNHLLIGVLAALFGRERTGKGQKISVSMQDAVLNLCRVKLRDQQRLERVGYLEEYPQYPNGKFGDTVPRGGNAGGGGQPGWILKCKGWETDDNAYIYCTVQEQDWGPTCEAIGKPEWATDPKYNTAKARETHMFEIFAAIETAIADKTKYEAVAHLAKYRVPCSPVLSMKEIAEAPDLRESGTIVEVQQPKRGSFLTINPIKFSGFTPEIKAAPLLGQHTDEVMAELGYTAEEIKSLRDKKITCA</sequence>
<comment type="caution">
    <text evidence="4">The sequence shown here is derived from an EMBL/GenBank/DDBJ whole genome shotgun (WGS) entry which is preliminary data.</text>
</comment>
<feature type="binding site" evidence="3">
    <location>
        <begin position="23"/>
        <end position="24"/>
    </location>
    <ligand>
        <name>CoA</name>
        <dbReference type="ChEBI" id="CHEBI:57287"/>
    </ligand>
</feature>
<dbReference type="EMBL" id="LHZX01000206">
    <property type="protein sequence ID" value="KXV70801.1"/>
    <property type="molecule type" value="Genomic_DNA"/>
</dbReference>
<protein>
    <recommendedName>
        <fullName evidence="3">Formyl-CoA:oxalate CoA-transferase</fullName>
        <shortName evidence="3">FCOCT</shortName>
        <ecNumber evidence="3">2.8.3.16</ecNumber>
    </recommendedName>
    <alternativeName>
        <fullName evidence="3">Formyl-coenzyme A transferase</fullName>
        <shortName evidence="3">Formyl-CoA transferase</shortName>
    </alternativeName>
</protein>
<feature type="binding site" evidence="3">
    <location>
        <begin position="292"/>
        <end position="294"/>
    </location>
    <ligand>
        <name>CoA</name>
        <dbReference type="ChEBI" id="CHEBI:57287"/>
    </ligand>
</feature>
<dbReference type="InterPro" id="IPR050483">
    <property type="entry name" value="CoA-transferase_III_domain"/>
</dbReference>
<evidence type="ECO:0000313" key="5">
    <source>
        <dbReference type="Proteomes" id="UP000075377"/>
    </source>
</evidence>
<dbReference type="UniPathway" id="UPA00540">
    <property type="reaction ID" value="UER00598"/>
</dbReference>
<dbReference type="SUPFAM" id="SSF89796">
    <property type="entry name" value="CoA-transferase family III (CaiB/BaiF)"/>
    <property type="match status" value="1"/>
</dbReference>
<dbReference type="OrthoDB" id="7457784at2"/>
<feature type="binding site" evidence="3">
    <location>
        <position position="44"/>
    </location>
    <ligand>
        <name>CoA</name>
        <dbReference type="ChEBI" id="CHEBI:57287"/>
    </ligand>
</feature>
<gene>
    <name evidence="3" type="primary">frc</name>
    <name evidence="4" type="ORF">AD951_02185</name>
</gene>
<dbReference type="Gene3D" id="3.40.50.10540">
    <property type="entry name" value="Crotonobetainyl-coa:carnitine coa-transferase, domain 1"/>
    <property type="match status" value="1"/>
</dbReference>
<comment type="catalytic activity">
    <reaction evidence="3">
        <text>formyl-CoA + oxalate = oxalyl-CoA + formate</text>
        <dbReference type="Rhea" id="RHEA:16545"/>
        <dbReference type="ChEBI" id="CHEBI:15740"/>
        <dbReference type="ChEBI" id="CHEBI:30623"/>
        <dbReference type="ChEBI" id="CHEBI:57376"/>
        <dbReference type="ChEBI" id="CHEBI:57388"/>
        <dbReference type="EC" id="2.8.3.16"/>
    </reaction>
</comment>
<dbReference type="PANTHER" id="PTHR48207:SF3">
    <property type="entry name" value="SUCCINATE--HYDROXYMETHYLGLUTARATE COA-TRANSFERASE"/>
    <property type="match status" value="1"/>
</dbReference>
<evidence type="ECO:0000256" key="1">
    <source>
        <dbReference type="ARBA" id="ARBA00022679"/>
    </source>
</evidence>
<reference evidence="4 5" key="1">
    <citation type="submission" date="2015-06" db="EMBL/GenBank/DDBJ databases">
        <title>Improved classification and identification of acetic acid bacteria using matrix-assisted laser desorption/ionization time-of-flight mass spectrometry; Gluconobacter nephelii and Gluconobacter uchimurae are later heterotypic synonyms of Gluconobacter japonicus and Gluconobacter oxydans, respectively.</title>
        <authorList>
            <person name="Li L."/>
            <person name="Cleenwerck I."/>
            <person name="De Vuyst L."/>
            <person name="Vandamme P."/>
        </authorList>
    </citation>
    <scope>NUCLEOTIDE SEQUENCE [LARGE SCALE GENOMIC DNA]</scope>
    <source>
        <strain evidence="4 5">LMG 1699</strain>
    </source>
</reference>
<comment type="similarity">
    <text evidence="3">Belongs to the CoA-transferase III family. Frc subfamily.</text>
</comment>
<dbReference type="RefSeq" id="WP_061498768.1">
    <property type="nucleotide sequence ID" value="NZ_LHZX01000206.1"/>
</dbReference>
<feature type="binding site" evidence="3">
    <location>
        <position position="110"/>
    </location>
    <ligand>
        <name>CoA</name>
        <dbReference type="ChEBI" id="CHEBI:57287"/>
    </ligand>
</feature>
<dbReference type="InterPro" id="IPR017659">
    <property type="entry name" value="Formyl_CoA_transfer"/>
</dbReference>
<comment type="subunit">
    <text evidence="3">Homodimer.</text>
</comment>
<dbReference type="GO" id="GO:0033608">
    <property type="term" value="F:formyl-CoA transferase activity"/>
    <property type="evidence" value="ECO:0007669"/>
    <property type="project" value="UniProtKB-EC"/>
</dbReference>
<dbReference type="GO" id="GO:0033611">
    <property type="term" value="P:oxalate catabolic process"/>
    <property type="evidence" value="ECO:0007669"/>
    <property type="project" value="UniProtKB-UniRule"/>
</dbReference>
<proteinExistence type="inferred from homology"/>
<evidence type="ECO:0000256" key="2">
    <source>
        <dbReference type="ARBA" id="ARBA00025298"/>
    </source>
</evidence>
<dbReference type="NCBIfam" id="NF003809">
    <property type="entry name" value="PRK05398.1"/>
    <property type="match status" value="1"/>
</dbReference>
<feature type="binding site" evidence="3">
    <location>
        <begin position="78"/>
        <end position="81"/>
    </location>
    <ligand>
        <name>CoA</name>
        <dbReference type="ChEBI" id="CHEBI:57287"/>
    </ligand>
</feature>
<dbReference type="PATRIC" id="fig|178901.14.peg.276"/>
<feature type="binding site" evidence="3">
    <location>
        <begin position="267"/>
        <end position="269"/>
    </location>
    <ligand>
        <name>substrate</name>
    </ligand>
</feature>
<feature type="active site" description="Nucleophile" evidence="3">
    <location>
        <position position="188"/>
    </location>
</feature>
<dbReference type="InterPro" id="IPR003673">
    <property type="entry name" value="CoA-Trfase_fam_III"/>
</dbReference>
<dbReference type="EC" id="2.8.3.16" evidence="3"/>
<evidence type="ECO:0000256" key="3">
    <source>
        <dbReference type="HAMAP-Rule" id="MF_00742"/>
    </source>
</evidence>
<dbReference type="InterPro" id="IPR044855">
    <property type="entry name" value="CoA-Trfase_III_dom3_sf"/>
</dbReference>
<dbReference type="AlphaFoldDB" id="A0A149US26"/>
<organism evidence="4 5">
    <name type="scientific">Acetobacter malorum</name>
    <dbReference type="NCBI Taxonomy" id="178901"/>
    <lineage>
        <taxon>Bacteria</taxon>
        <taxon>Pseudomonadati</taxon>
        <taxon>Pseudomonadota</taxon>
        <taxon>Alphaproteobacteria</taxon>
        <taxon>Acetobacterales</taxon>
        <taxon>Acetobacteraceae</taxon>
        <taxon>Acetobacter</taxon>
    </lineage>
</organism>
<comment type="function">
    <text evidence="2 3">Involved in the catabolism of oxalate and in the adapatation to low pH via the induction of the oxalate-dependent acid tolerance response (ATR). Catalyzes the transfer of the CoA moiety from formyl-CoA to oxalate.</text>
</comment>
<comment type="pathway">
    <text evidence="3">Metabolic intermediate degradation; oxalate degradation; CO(2) and formate from oxalate: step 1/2.</text>
</comment>
<dbReference type="Gene3D" id="3.30.1540.10">
    <property type="entry name" value="formyl-coa transferase, domain 3"/>
    <property type="match status" value="1"/>
</dbReference>
<dbReference type="Proteomes" id="UP000075377">
    <property type="component" value="Unassembled WGS sequence"/>
</dbReference>